<organism evidence="3 4">
    <name type="scientific">Jiella endophytica</name>
    <dbReference type="NCBI Taxonomy" id="2558362"/>
    <lineage>
        <taxon>Bacteria</taxon>
        <taxon>Pseudomonadati</taxon>
        <taxon>Pseudomonadota</taxon>
        <taxon>Alphaproteobacteria</taxon>
        <taxon>Hyphomicrobiales</taxon>
        <taxon>Aurantimonadaceae</taxon>
        <taxon>Jiella</taxon>
    </lineage>
</organism>
<keyword evidence="1" id="KW-0472">Membrane</keyword>
<feature type="domain" description="DUF1468" evidence="2">
    <location>
        <begin position="9"/>
        <end position="129"/>
    </location>
</feature>
<dbReference type="AlphaFoldDB" id="A0A4Y8RLX0"/>
<name>A0A4Y8RLX0_9HYPH</name>
<protein>
    <recommendedName>
        <fullName evidence="2">DUF1468 domain-containing protein</fullName>
    </recommendedName>
</protein>
<evidence type="ECO:0000313" key="3">
    <source>
        <dbReference type="EMBL" id="TFF23113.1"/>
    </source>
</evidence>
<feature type="transmembrane region" description="Helical" evidence="1">
    <location>
        <begin position="7"/>
        <end position="29"/>
    </location>
</feature>
<dbReference type="InterPro" id="IPR009936">
    <property type="entry name" value="DUF1468"/>
</dbReference>
<reference evidence="3 4" key="1">
    <citation type="submission" date="2019-03" db="EMBL/GenBank/DDBJ databases">
        <title>Jiella endophytica sp. nov., a novel endophytic bacterium isolated from root of Ficus microcarpa Linn. f.</title>
        <authorList>
            <person name="Tuo L."/>
        </authorList>
    </citation>
    <scope>NUCLEOTIDE SEQUENCE [LARGE SCALE GENOMIC DNA]</scope>
    <source>
        <strain evidence="3 4">CBS5Q-3</strain>
    </source>
</reference>
<gene>
    <name evidence="3" type="ORF">E3C22_11785</name>
</gene>
<comment type="caution">
    <text evidence="3">The sequence shown here is derived from an EMBL/GenBank/DDBJ whole genome shotgun (WGS) entry which is preliminary data.</text>
</comment>
<evidence type="ECO:0000256" key="1">
    <source>
        <dbReference type="SAM" id="Phobius"/>
    </source>
</evidence>
<dbReference type="Pfam" id="PF07331">
    <property type="entry name" value="TctB"/>
    <property type="match status" value="1"/>
</dbReference>
<dbReference type="OrthoDB" id="9968142at2"/>
<proteinExistence type="predicted"/>
<sequence length="140" mass="14902">MIRTDRLLICGTILAVLAMVVWGMTIGGYPANANVFPAIAAGGVLIFGLLALREPPPEGGAGDVTWSAMLWLVAVLPLVYLLGFRIALPLYAFIFAIARRTSPLVSLLLAVGVAVVVEALFVRVLGLRLSWGWLAGAFLR</sequence>
<feature type="transmembrane region" description="Helical" evidence="1">
    <location>
        <begin position="35"/>
        <end position="52"/>
    </location>
</feature>
<evidence type="ECO:0000259" key="2">
    <source>
        <dbReference type="Pfam" id="PF07331"/>
    </source>
</evidence>
<dbReference type="Proteomes" id="UP000298179">
    <property type="component" value="Unassembled WGS sequence"/>
</dbReference>
<evidence type="ECO:0000313" key="4">
    <source>
        <dbReference type="Proteomes" id="UP000298179"/>
    </source>
</evidence>
<keyword evidence="1" id="KW-0812">Transmembrane</keyword>
<feature type="transmembrane region" description="Helical" evidence="1">
    <location>
        <begin position="104"/>
        <end position="125"/>
    </location>
</feature>
<accession>A0A4Y8RLX0</accession>
<keyword evidence="1" id="KW-1133">Transmembrane helix</keyword>
<dbReference type="RefSeq" id="WP_134762217.1">
    <property type="nucleotide sequence ID" value="NZ_SOZD01000003.1"/>
</dbReference>
<keyword evidence="4" id="KW-1185">Reference proteome</keyword>
<feature type="transmembrane region" description="Helical" evidence="1">
    <location>
        <begin position="64"/>
        <end position="84"/>
    </location>
</feature>
<dbReference type="EMBL" id="SOZD01000003">
    <property type="protein sequence ID" value="TFF23113.1"/>
    <property type="molecule type" value="Genomic_DNA"/>
</dbReference>